<dbReference type="InterPro" id="IPR013022">
    <property type="entry name" value="Xyl_isomerase-like_TIM-brl"/>
</dbReference>
<keyword evidence="4" id="KW-1185">Reference proteome</keyword>
<dbReference type="STRING" id="412690.SAMN04489834_2230"/>
<sequence>MTTPRLSIQLYSIRDQLDDLDATMKRIAALGIDAVEPFSIFDRPLELGIALRAHGLSAPTGHAPFLSDEIEFGGRMVPLPPASIAFQAAAALGVEILFDPMVAPHRWRTPSDVASTAERLNVAAEEAAQLGLRVGYHNHSFEFHNFFDGVSAYEYFVSLLDERVALELDVFWAATAGQDVPALLGRLDTRVRALHLKDGVLAADPFAPAASYDPTALELCSFGQGELGLDRILGAATSSEFDVIEFDHFDGDIFEAIDQSATFMREVRGQAVTNLTHDIA</sequence>
<keyword evidence="1" id="KW-0119">Carbohydrate metabolism</keyword>
<organism evidence="3 4">
    <name type="scientific">Microterricola viridarii</name>
    <dbReference type="NCBI Taxonomy" id="412690"/>
    <lineage>
        <taxon>Bacteria</taxon>
        <taxon>Bacillati</taxon>
        <taxon>Actinomycetota</taxon>
        <taxon>Actinomycetes</taxon>
        <taxon>Micrococcales</taxon>
        <taxon>Microbacteriaceae</taxon>
        <taxon>Microterricola</taxon>
    </lineage>
</organism>
<feature type="domain" description="Xylose isomerase-like TIM barrel" evidence="2">
    <location>
        <begin position="25"/>
        <end position="249"/>
    </location>
</feature>
<dbReference type="PANTHER" id="PTHR12110">
    <property type="entry name" value="HYDROXYPYRUVATE ISOMERASE"/>
    <property type="match status" value="1"/>
</dbReference>
<dbReference type="Proteomes" id="UP000181956">
    <property type="component" value="Chromosome I"/>
</dbReference>
<accession>A0A1H1VCI5</accession>
<name>A0A1H1VCI5_9MICO</name>
<evidence type="ECO:0000259" key="2">
    <source>
        <dbReference type="Pfam" id="PF01261"/>
    </source>
</evidence>
<dbReference type="EMBL" id="LT629742">
    <property type="protein sequence ID" value="SDS82393.1"/>
    <property type="molecule type" value="Genomic_DNA"/>
</dbReference>
<dbReference type="GO" id="GO:0016853">
    <property type="term" value="F:isomerase activity"/>
    <property type="evidence" value="ECO:0007669"/>
    <property type="project" value="UniProtKB-KW"/>
</dbReference>
<evidence type="ECO:0000256" key="1">
    <source>
        <dbReference type="ARBA" id="ARBA00023277"/>
    </source>
</evidence>
<keyword evidence="3" id="KW-0413">Isomerase</keyword>
<dbReference type="SUPFAM" id="SSF51658">
    <property type="entry name" value="Xylose isomerase-like"/>
    <property type="match status" value="1"/>
</dbReference>
<evidence type="ECO:0000313" key="4">
    <source>
        <dbReference type="Proteomes" id="UP000181956"/>
    </source>
</evidence>
<dbReference type="InterPro" id="IPR036237">
    <property type="entry name" value="Xyl_isomerase-like_sf"/>
</dbReference>
<dbReference type="RefSeq" id="WP_083364107.1">
    <property type="nucleotide sequence ID" value="NZ_LT629742.1"/>
</dbReference>
<proteinExistence type="predicted"/>
<protein>
    <submittedName>
        <fullName evidence="3">Sugar phosphate isomerase/epimerase</fullName>
    </submittedName>
</protein>
<gene>
    <name evidence="3" type="ORF">SAMN04489834_2230</name>
</gene>
<reference evidence="4" key="1">
    <citation type="submission" date="2016-10" db="EMBL/GenBank/DDBJ databases">
        <authorList>
            <person name="Varghese N."/>
            <person name="Submissions S."/>
        </authorList>
    </citation>
    <scope>NUCLEOTIDE SEQUENCE [LARGE SCALE GENOMIC DNA]</scope>
    <source>
        <strain evidence="4">DSM 21772</strain>
    </source>
</reference>
<dbReference type="Gene3D" id="3.20.20.150">
    <property type="entry name" value="Divalent-metal-dependent TIM barrel enzymes"/>
    <property type="match status" value="1"/>
</dbReference>
<dbReference type="AlphaFoldDB" id="A0A1H1VCI5"/>
<dbReference type="InterPro" id="IPR050312">
    <property type="entry name" value="IolE/XylAMocC-like"/>
</dbReference>
<dbReference type="PANTHER" id="PTHR12110:SF41">
    <property type="entry name" value="INOSOSE DEHYDRATASE"/>
    <property type="match status" value="1"/>
</dbReference>
<dbReference type="OrthoDB" id="5182842at2"/>
<dbReference type="Pfam" id="PF01261">
    <property type="entry name" value="AP_endonuc_2"/>
    <property type="match status" value="1"/>
</dbReference>
<evidence type="ECO:0000313" key="3">
    <source>
        <dbReference type="EMBL" id="SDS82393.1"/>
    </source>
</evidence>